<proteinExistence type="inferred from homology"/>
<evidence type="ECO:0000256" key="7">
    <source>
        <dbReference type="ARBA" id="ARBA00023316"/>
    </source>
</evidence>
<name>A0A9E7L4Y5_9LILI</name>
<keyword evidence="16" id="KW-1185">Reference proteome</keyword>
<dbReference type="SUPFAM" id="SSF51126">
    <property type="entry name" value="Pectin lyase-like"/>
    <property type="match status" value="1"/>
</dbReference>
<evidence type="ECO:0000256" key="10">
    <source>
        <dbReference type="ARBA" id="ARBA00048766"/>
    </source>
</evidence>
<dbReference type="AlphaFoldDB" id="A0A9E7L4Y5"/>
<feature type="non-terminal residue" evidence="15">
    <location>
        <position position="1"/>
    </location>
</feature>
<comment type="similarity">
    <text evidence="2 14">Belongs to the glycosyl hydrolase 28 family.</text>
</comment>
<keyword evidence="5 14" id="KW-0378">Hydrolase</keyword>
<comment type="function">
    <text evidence="11">May function in depolymerizing pectin during pollen development, germination, and tube growth. Acts as an exo-polygalacturonase.</text>
</comment>
<dbReference type="InterPro" id="IPR012334">
    <property type="entry name" value="Pectin_lyas_fold"/>
</dbReference>
<comment type="catalytic activity">
    <reaction evidence="10">
        <text>[(1-&gt;4)-alpha-D-galacturonosyl](n) + H2O = alpha-D-galacturonate + [(1-&gt;4)-alpha-D-galacturonosyl](n-1)</text>
        <dbReference type="Rhea" id="RHEA:14117"/>
        <dbReference type="Rhea" id="RHEA-COMP:14570"/>
        <dbReference type="Rhea" id="RHEA-COMP:14572"/>
        <dbReference type="ChEBI" id="CHEBI:15377"/>
        <dbReference type="ChEBI" id="CHEBI:58658"/>
        <dbReference type="ChEBI" id="CHEBI:140523"/>
        <dbReference type="EC" id="3.2.1.67"/>
    </reaction>
</comment>
<evidence type="ECO:0000256" key="9">
    <source>
        <dbReference type="ARBA" id="ARBA00043142"/>
    </source>
</evidence>
<evidence type="ECO:0000256" key="1">
    <source>
        <dbReference type="ARBA" id="ARBA00004191"/>
    </source>
</evidence>
<evidence type="ECO:0000256" key="5">
    <source>
        <dbReference type="ARBA" id="ARBA00022801"/>
    </source>
</evidence>
<keyword evidence="7" id="KW-0961">Cell wall biogenesis/degradation</keyword>
<evidence type="ECO:0000256" key="13">
    <source>
        <dbReference type="ARBA" id="ARBA00083621"/>
    </source>
</evidence>
<dbReference type="GO" id="GO:0071555">
    <property type="term" value="P:cell wall organization"/>
    <property type="evidence" value="ECO:0007669"/>
    <property type="project" value="UniProtKB-KW"/>
</dbReference>
<reference evidence="15" key="1">
    <citation type="submission" date="2022-05" db="EMBL/GenBank/DDBJ databases">
        <title>The Musa troglodytarum L. genome provides insights into the mechanism of non-climacteric behaviour and enrichment of carotenoids.</title>
        <authorList>
            <person name="Wang J."/>
        </authorList>
    </citation>
    <scope>NUCLEOTIDE SEQUENCE</scope>
    <source>
        <tissue evidence="15">Leaf</tissue>
    </source>
</reference>
<dbReference type="InterPro" id="IPR006626">
    <property type="entry name" value="PbH1"/>
</dbReference>
<evidence type="ECO:0000313" key="15">
    <source>
        <dbReference type="EMBL" id="URE44377.1"/>
    </source>
</evidence>
<dbReference type="OrthoDB" id="187139at2759"/>
<keyword evidence="3" id="KW-0134">Cell wall</keyword>
<evidence type="ECO:0000256" key="12">
    <source>
        <dbReference type="ARBA" id="ARBA00068298"/>
    </source>
</evidence>
<accession>A0A9E7L4Y5</accession>
<dbReference type="InterPro" id="IPR011050">
    <property type="entry name" value="Pectin_lyase_fold/virulence"/>
</dbReference>
<dbReference type="FunFam" id="2.160.20.10:FF:000004">
    <property type="entry name" value="Pectin lyase-like superfamily protein"/>
    <property type="match status" value="1"/>
</dbReference>
<evidence type="ECO:0000256" key="14">
    <source>
        <dbReference type="RuleBase" id="RU361169"/>
    </source>
</evidence>
<evidence type="ECO:0000256" key="4">
    <source>
        <dbReference type="ARBA" id="ARBA00022525"/>
    </source>
</evidence>
<dbReference type="EC" id="3.2.1.67" evidence="8"/>
<comment type="subcellular location">
    <subcellularLocation>
        <location evidence="1">Secreted</location>
        <location evidence="1">Cell wall</location>
    </subcellularLocation>
</comment>
<dbReference type="GO" id="GO:0004650">
    <property type="term" value="F:polygalacturonase activity"/>
    <property type="evidence" value="ECO:0007669"/>
    <property type="project" value="InterPro"/>
</dbReference>
<evidence type="ECO:0000256" key="6">
    <source>
        <dbReference type="ARBA" id="ARBA00023295"/>
    </source>
</evidence>
<dbReference type="InterPro" id="IPR000743">
    <property type="entry name" value="Glyco_hydro_28"/>
</dbReference>
<evidence type="ECO:0000256" key="11">
    <source>
        <dbReference type="ARBA" id="ARBA00057651"/>
    </source>
</evidence>
<dbReference type="PANTHER" id="PTHR31375">
    <property type="match status" value="1"/>
</dbReference>
<evidence type="ECO:0000256" key="8">
    <source>
        <dbReference type="ARBA" id="ARBA00038933"/>
    </source>
</evidence>
<sequence length="414" mass="42559">PFIKLSNTSTECIGFSTFLRGCGACMAQLRSFIVLLLLVVFFDDHVSYGEAAFSIADYGAKSDGRSDSTKSLLAAWEAACGSAGSATMHVPAGDFLVGQATFAGPCSSGKITVQIDGTLVSPSDLGGAGDWLLFHHVEGVSVYGGTVDGRGSSLWACKAAGRSCASGASSLTFRNSKDITISGLTSTDSELYHIVIDGCDGVTVQNVKITAPGNSPNTDGIHVQGSSHVTITGAGIKTGDDCISVGPGTTNLWIEQVACGPGHGISIGSLGKGYDEEGVENVTVNTAVFTGTENGLRIKTWGRPSQAFVKGVVFEHAVMQNVQNPIIIDQNYCPGDRGCPDQSSGVKISGVTYNDIHGSSASEVAVNFDCSASNPCTGIGLQDIKLTYGNTAAESSCKHADGTASGFVVPPSCL</sequence>
<evidence type="ECO:0000256" key="2">
    <source>
        <dbReference type="ARBA" id="ARBA00008834"/>
    </source>
</evidence>
<keyword evidence="4" id="KW-0964">Secreted</keyword>
<evidence type="ECO:0000313" key="16">
    <source>
        <dbReference type="Proteomes" id="UP001055439"/>
    </source>
</evidence>
<protein>
    <recommendedName>
        <fullName evidence="12">Exopolygalacturonase</fullName>
        <ecNumber evidence="8">3.2.1.67</ecNumber>
    </recommendedName>
    <alternativeName>
        <fullName evidence="9">Galacturan 1,4-alpha-galacturonidase</fullName>
    </alternativeName>
    <alternativeName>
        <fullName evidence="13">Pectinase</fullName>
    </alternativeName>
</protein>
<evidence type="ECO:0000256" key="3">
    <source>
        <dbReference type="ARBA" id="ARBA00022512"/>
    </source>
</evidence>
<dbReference type="Pfam" id="PF00295">
    <property type="entry name" value="Glyco_hydro_28"/>
    <property type="match status" value="1"/>
</dbReference>
<keyword evidence="6 14" id="KW-0326">Glycosidase</keyword>
<dbReference type="Gene3D" id="2.160.20.10">
    <property type="entry name" value="Single-stranded right-handed beta-helix, Pectin lyase-like"/>
    <property type="match status" value="1"/>
</dbReference>
<dbReference type="SMART" id="SM00710">
    <property type="entry name" value="PbH1"/>
    <property type="match status" value="6"/>
</dbReference>
<dbReference type="Proteomes" id="UP001055439">
    <property type="component" value="Chromosome 9"/>
</dbReference>
<gene>
    <name evidence="15" type="ORF">MUK42_23601</name>
</gene>
<dbReference type="GO" id="GO:0047911">
    <property type="term" value="F:galacturan 1,4-alpha-galacturonidase activity"/>
    <property type="evidence" value="ECO:0007669"/>
    <property type="project" value="UniProtKB-EC"/>
</dbReference>
<dbReference type="EMBL" id="CP097511">
    <property type="protein sequence ID" value="URE44377.1"/>
    <property type="molecule type" value="Genomic_DNA"/>
</dbReference>
<dbReference type="GO" id="GO:0005975">
    <property type="term" value="P:carbohydrate metabolic process"/>
    <property type="evidence" value="ECO:0007669"/>
    <property type="project" value="InterPro"/>
</dbReference>
<organism evidence="15 16">
    <name type="scientific">Musa troglodytarum</name>
    <name type="common">fe'i banana</name>
    <dbReference type="NCBI Taxonomy" id="320322"/>
    <lineage>
        <taxon>Eukaryota</taxon>
        <taxon>Viridiplantae</taxon>
        <taxon>Streptophyta</taxon>
        <taxon>Embryophyta</taxon>
        <taxon>Tracheophyta</taxon>
        <taxon>Spermatophyta</taxon>
        <taxon>Magnoliopsida</taxon>
        <taxon>Liliopsida</taxon>
        <taxon>Zingiberales</taxon>
        <taxon>Musaceae</taxon>
        <taxon>Musa</taxon>
    </lineage>
</organism>